<dbReference type="EMBL" id="JXTC01000268">
    <property type="protein sequence ID" value="PON73058.1"/>
    <property type="molecule type" value="Genomic_DNA"/>
</dbReference>
<accession>A0A2P5DIB9</accession>
<organism evidence="1 2">
    <name type="scientific">Trema orientale</name>
    <name type="common">Charcoal tree</name>
    <name type="synonym">Celtis orientalis</name>
    <dbReference type="NCBI Taxonomy" id="63057"/>
    <lineage>
        <taxon>Eukaryota</taxon>
        <taxon>Viridiplantae</taxon>
        <taxon>Streptophyta</taxon>
        <taxon>Embryophyta</taxon>
        <taxon>Tracheophyta</taxon>
        <taxon>Spermatophyta</taxon>
        <taxon>Magnoliopsida</taxon>
        <taxon>eudicotyledons</taxon>
        <taxon>Gunneridae</taxon>
        <taxon>Pentapetalae</taxon>
        <taxon>rosids</taxon>
        <taxon>fabids</taxon>
        <taxon>Rosales</taxon>
        <taxon>Cannabaceae</taxon>
        <taxon>Trema</taxon>
    </lineage>
</organism>
<proteinExistence type="predicted"/>
<protein>
    <submittedName>
        <fullName evidence="1">Uncharacterized protein</fullName>
    </submittedName>
</protein>
<sequence>MPLALSHSTFFQSLAPLPLKLAHGNYSFYALKSFRLSKLMSSMIFFLAKNHVLHSMLTTPLVAFIL</sequence>
<dbReference type="Proteomes" id="UP000237000">
    <property type="component" value="Unassembled WGS sequence"/>
</dbReference>
<evidence type="ECO:0000313" key="1">
    <source>
        <dbReference type="EMBL" id="PON73058.1"/>
    </source>
</evidence>
<name>A0A2P5DIB9_TREOI</name>
<gene>
    <name evidence="1" type="ORF">TorRG33x02_250340</name>
</gene>
<keyword evidence="2" id="KW-1185">Reference proteome</keyword>
<reference evidence="2" key="1">
    <citation type="submission" date="2016-06" db="EMBL/GenBank/DDBJ databases">
        <title>Parallel loss of symbiosis genes in relatives of nitrogen-fixing non-legume Parasponia.</title>
        <authorList>
            <person name="Van Velzen R."/>
            <person name="Holmer R."/>
            <person name="Bu F."/>
            <person name="Rutten L."/>
            <person name="Van Zeijl A."/>
            <person name="Liu W."/>
            <person name="Santuari L."/>
            <person name="Cao Q."/>
            <person name="Sharma T."/>
            <person name="Shen D."/>
            <person name="Roswanjaya Y."/>
            <person name="Wardhani T."/>
            <person name="Kalhor M.S."/>
            <person name="Jansen J."/>
            <person name="Van den Hoogen J."/>
            <person name="Gungor B."/>
            <person name="Hartog M."/>
            <person name="Hontelez J."/>
            <person name="Verver J."/>
            <person name="Yang W.-C."/>
            <person name="Schijlen E."/>
            <person name="Repin R."/>
            <person name="Schilthuizen M."/>
            <person name="Schranz E."/>
            <person name="Heidstra R."/>
            <person name="Miyata K."/>
            <person name="Fedorova E."/>
            <person name="Kohlen W."/>
            <person name="Bisseling T."/>
            <person name="Smit S."/>
            <person name="Geurts R."/>
        </authorList>
    </citation>
    <scope>NUCLEOTIDE SEQUENCE [LARGE SCALE GENOMIC DNA]</scope>
    <source>
        <strain evidence="2">cv. RG33-2</strain>
    </source>
</reference>
<dbReference type="AlphaFoldDB" id="A0A2P5DIB9"/>
<feature type="non-terminal residue" evidence="1">
    <location>
        <position position="66"/>
    </location>
</feature>
<evidence type="ECO:0000313" key="2">
    <source>
        <dbReference type="Proteomes" id="UP000237000"/>
    </source>
</evidence>
<dbReference type="InParanoid" id="A0A2P5DIB9"/>
<comment type="caution">
    <text evidence="1">The sequence shown here is derived from an EMBL/GenBank/DDBJ whole genome shotgun (WGS) entry which is preliminary data.</text>
</comment>